<organism evidence="2 3">
    <name type="scientific">Flavonifractor plautii</name>
    <name type="common">Fusobacterium plautii</name>
    <dbReference type="NCBI Taxonomy" id="292800"/>
    <lineage>
        <taxon>Bacteria</taxon>
        <taxon>Bacillati</taxon>
        <taxon>Bacillota</taxon>
        <taxon>Clostridia</taxon>
        <taxon>Eubacteriales</taxon>
        <taxon>Oscillospiraceae</taxon>
        <taxon>Flavonifractor</taxon>
    </lineage>
</organism>
<evidence type="ECO:0000256" key="1">
    <source>
        <dbReference type="SAM" id="MobiDB-lite"/>
    </source>
</evidence>
<name>A0A174Q556_FLAPL</name>
<evidence type="ECO:0000313" key="3">
    <source>
        <dbReference type="Proteomes" id="UP000095746"/>
    </source>
</evidence>
<protein>
    <submittedName>
        <fullName evidence="2">Protein of uncharacterized function (DUF1602)</fullName>
    </submittedName>
</protein>
<evidence type="ECO:0000313" key="2">
    <source>
        <dbReference type="EMBL" id="CUP65825.1"/>
    </source>
</evidence>
<dbReference type="AlphaFoldDB" id="A0A174Q556"/>
<feature type="region of interest" description="Disordered" evidence="1">
    <location>
        <begin position="1"/>
        <end position="27"/>
    </location>
</feature>
<dbReference type="EMBL" id="CYZT01000441">
    <property type="protein sequence ID" value="CUP65825.1"/>
    <property type="molecule type" value="Genomic_DNA"/>
</dbReference>
<dbReference type="Proteomes" id="UP000095746">
    <property type="component" value="Unassembled WGS sequence"/>
</dbReference>
<proteinExistence type="predicted"/>
<gene>
    <name evidence="2" type="ORF">ERS852411_03431</name>
</gene>
<reference evidence="2 3" key="1">
    <citation type="submission" date="2015-09" db="EMBL/GenBank/DDBJ databases">
        <authorList>
            <consortium name="Pathogen Informatics"/>
        </authorList>
    </citation>
    <scope>NUCLEOTIDE SEQUENCE [LARGE SCALE GENOMIC DNA]</scope>
    <source>
        <strain evidence="2 3">2789STDY5608854</strain>
    </source>
</reference>
<accession>A0A174Q556</accession>
<sequence>MRITASRPLVGSSAITHPGRQASPRADTSRWFMPPLIWKEYWFRMRSGSSKPKRRSSSAAWASASLRFQRPWVVMASVSWRRSFITGSREAPGFWGMRPMAAPRSLRSRRRGME</sequence>